<evidence type="ECO:0000313" key="2">
    <source>
        <dbReference type="EMBL" id="USG60445.1"/>
    </source>
</evidence>
<dbReference type="PANTHER" id="PTHR10426">
    <property type="entry name" value="STRICTOSIDINE SYNTHASE-RELATED"/>
    <property type="match status" value="1"/>
</dbReference>
<dbReference type="Proteomes" id="UP001056291">
    <property type="component" value="Chromosome"/>
</dbReference>
<protein>
    <submittedName>
        <fullName evidence="2">SMP-30/gluconolactonase/LRE family protein</fullName>
    </submittedName>
</protein>
<dbReference type="PANTHER" id="PTHR10426:SF88">
    <property type="entry name" value="ADIPOCYTE PLASMA MEMBRANE-ASSOCIATED PROTEIN HEMOMUCIN-RELATED"/>
    <property type="match status" value="1"/>
</dbReference>
<dbReference type="InterPro" id="IPR013658">
    <property type="entry name" value="SGL"/>
</dbReference>
<proteinExistence type="predicted"/>
<name>A0ABY4W3Z3_9PROT</name>
<gene>
    <name evidence="2" type="ORF">NBZ79_14835</name>
</gene>
<dbReference type="EMBL" id="CP098747">
    <property type="protein sequence ID" value="USG60445.1"/>
    <property type="molecule type" value="Genomic_DNA"/>
</dbReference>
<evidence type="ECO:0000313" key="3">
    <source>
        <dbReference type="Proteomes" id="UP001056291"/>
    </source>
</evidence>
<dbReference type="InterPro" id="IPR011042">
    <property type="entry name" value="6-blade_b-propeller_TolB-like"/>
</dbReference>
<evidence type="ECO:0000259" key="1">
    <source>
        <dbReference type="Pfam" id="PF08450"/>
    </source>
</evidence>
<keyword evidence="3" id="KW-1185">Reference proteome</keyword>
<dbReference type="RefSeq" id="WP_251933326.1">
    <property type="nucleotide sequence ID" value="NZ_CP098747.1"/>
</dbReference>
<dbReference type="Gene3D" id="2.120.10.30">
    <property type="entry name" value="TolB, C-terminal domain"/>
    <property type="match status" value="1"/>
</dbReference>
<feature type="domain" description="SMP-30/Gluconolactonase/LRE-like region" evidence="1">
    <location>
        <begin position="42"/>
        <end position="227"/>
    </location>
</feature>
<dbReference type="SUPFAM" id="SSF63829">
    <property type="entry name" value="Calcium-dependent phosphotriesterase"/>
    <property type="match status" value="1"/>
</dbReference>
<reference evidence="2" key="1">
    <citation type="submission" date="2022-06" db="EMBL/GenBank/DDBJ databases">
        <title>Sneathiella actinostolidae sp. nov., isolated from a sea anemonein the Western Pacific Ocean.</title>
        <authorList>
            <person name="Wei M.J."/>
        </authorList>
    </citation>
    <scope>NUCLEOTIDE SEQUENCE</scope>
    <source>
        <strain evidence="2">PHK-P5</strain>
    </source>
</reference>
<dbReference type="Pfam" id="PF08450">
    <property type="entry name" value="SGL"/>
    <property type="match status" value="1"/>
</dbReference>
<sequence>MADPQPRAMPALSKLPVPSVGPEDVLVAEDGTIYCGTGDGWIYRLDPQTGAAKTLVNSGGRVLGLTFLDDATLLVCDAEKGVLALDLATMSLRVLTFEVDGVPLTFCNNSDVAKDGTVYFSNSSTRNGIENSTRETLENIPTGSLFRRLPDGDIETLLSGLHFANGVCLAPDESFVLVAETAAARIMKYHLTGDRAGQSEIFVDQLPGLPDNLSLGSDGLIWVALVVARSKDLQRVQASPLWVRKLVARLPAFLIPSLPPFLRVRAYAADGSCQFDYEGQGDDFRMATGVREKNGKVYLGSLEESAIAVFEHRA</sequence>
<accession>A0ABY4W3Z3</accession>
<organism evidence="2 3">
    <name type="scientific">Sneathiella marina</name>
    <dbReference type="NCBI Taxonomy" id="2950108"/>
    <lineage>
        <taxon>Bacteria</taxon>
        <taxon>Pseudomonadati</taxon>
        <taxon>Pseudomonadota</taxon>
        <taxon>Alphaproteobacteria</taxon>
        <taxon>Sneathiellales</taxon>
        <taxon>Sneathiellaceae</taxon>
        <taxon>Sneathiella</taxon>
    </lineage>
</organism>